<dbReference type="PANTHER" id="PTHR36106:SF1">
    <property type="entry name" value="ANAEROBIC C4-DICARBOXYLATE TRANSPORTER DCUB"/>
    <property type="match status" value="1"/>
</dbReference>
<feature type="transmembrane region" description="Helical" evidence="9">
    <location>
        <begin position="55"/>
        <end position="74"/>
    </location>
</feature>
<dbReference type="OrthoDB" id="9770910at2"/>
<comment type="similarity">
    <text evidence="2">Belongs to the DcuA/DcuB transporter (TC 2.A.13.1) family.</text>
</comment>
<reference evidence="10 11" key="1">
    <citation type="submission" date="2019-09" db="EMBL/GenBank/DDBJ databases">
        <title>Genome sequencing of strain KACC 19322.</title>
        <authorList>
            <person name="Heo J."/>
            <person name="Kim S.-J."/>
            <person name="Kim J.-S."/>
            <person name="Hong S.-B."/>
            <person name="Kwon S.-W."/>
        </authorList>
    </citation>
    <scope>NUCLEOTIDE SEQUENCE [LARGE SCALE GENOMIC DNA]</scope>
    <source>
        <strain evidence="10 11">KACC 19322</strain>
    </source>
</reference>
<dbReference type="RefSeq" id="WP_149325019.1">
    <property type="nucleotide sequence ID" value="NZ_CP043504.1"/>
</dbReference>
<evidence type="ECO:0000256" key="2">
    <source>
        <dbReference type="ARBA" id="ARBA00006413"/>
    </source>
</evidence>
<dbReference type="NCBIfam" id="NF009136">
    <property type="entry name" value="PRK12489.1"/>
    <property type="match status" value="1"/>
</dbReference>
<feature type="transmembrane region" description="Helical" evidence="9">
    <location>
        <begin position="25"/>
        <end position="43"/>
    </location>
</feature>
<organism evidence="10 11">
    <name type="scientific">Protaetiibacter larvae</name>
    <dbReference type="NCBI Taxonomy" id="2592654"/>
    <lineage>
        <taxon>Bacteria</taxon>
        <taxon>Bacillati</taxon>
        <taxon>Actinomycetota</taxon>
        <taxon>Actinomycetes</taxon>
        <taxon>Micrococcales</taxon>
        <taxon>Microbacteriaceae</taxon>
        <taxon>Protaetiibacter</taxon>
    </lineage>
</organism>
<keyword evidence="4" id="KW-1003">Cell membrane</keyword>
<dbReference type="KEGG" id="lyk:FLP23_06030"/>
<dbReference type="Pfam" id="PF03605">
    <property type="entry name" value="DcuA_DcuB"/>
    <property type="match status" value="1"/>
</dbReference>
<keyword evidence="7 9" id="KW-1133">Transmembrane helix</keyword>
<comment type="subcellular location">
    <subcellularLocation>
        <location evidence="1">Cell inner membrane</location>
        <topology evidence="1">Multi-pass membrane protein</topology>
    </subcellularLocation>
</comment>
<evidence type="ECO:0000256" key="7">
    <source>
        <dbReference type="ARBA" id="ARBA00022989"/>
    </source>
</evidence>
<evidence type="ECO:0000256" key="9">
    <source>
        <dbReference type="SAM" id="Phobius"/>
    </source>
</evidence>
<dbReference type="NCBIfam" id="TIGR00770">
    <property type="entry name" value="Dcu"/>
    <property type="match status" value="1"/>
</dbReference>
<evidence type="ECO:0000256" key="6">
    <source>
        <dbReference type="ARBA" id="ARBA00022692"/>
    </source>
</evidence>
<dbReference type="GO" id="GO:0015556">
    <property type="term" value="F:C4-dicarboxylate transmembrane transporter activity"/>
    <property type="evidence" value="ECO:0007669"/>
    <property type="project" value="InterPro"/>
</dbReference>
<feature type="transmembrane region" description="Helical" evidence="9">
    <location>
        <begin position="236"/>
        <end position="256"/>
    </location>
</feature>
<evidence type="ECO:0000256" key="4">
    <source>
        <dbReference type="ARBA" id="ARBA00022475"/>
    </source>
</evidence>
<evidence type="ECO:0000313" key="11">
    <source>
        <dbReference type="Proteomes" id="UP000322159"/>
    </source>
</evidence>
<dbReference type="NCBIfam" id="NF006927">
    <property type="entry name" value="PRK09412.1"/>
    <property type="match status" value="1"/>
</dbReference>
<feature type="transmembrane region" description="Helical" evidence="9">
    <location>
        <begin position="94"/>
        <end position="114"/>
    </location>
</feature>
<evidence type="ECO:0000313" key="10">
    <source>
        <dbReference type="EMBL" id="QEO09598.1"/>
    </source>
</evidence>
<dbReference type="Proteomes" id="UP000322159">
    <property type="component" value="Chromosome"/>
</dbReference>
<feature type="transmembrane region" description="Helical" evidence="9">
    <location>
        <begin position="367"/>
        <end position="392"/>
    </location>
</feature>
<evidence type="ECO:0000256" key="1">
    <source>
        <dbReference type="ARBA" id="ARBA00004429"/>
    </source>
</evidence>
<dbReference type="EMBL" id="CP043504">
    <property type="protein sequence ID" value="QEO09598.1"/>
    <property type="molecule type" value="Genomic_DNA"/>
</dbReference>
<dbReference type="AlphaFoldDB" id="A0A5C1Y8B2"/>
<sequence length="445" mass="45521">MDILLFILELLVVLGAIIMGTRSSGVGLGLWGGVGVAVLVFVFRLAPGDPPVQALLIVLAVVLASSVMQVAGGIDWMVSIAAKLIARNPKQITLVAPLVSFLFSVGAGTSNILYPLLPVIQDLSYRNGIRPSRPLSLSVVSTGVALACSPVSAAMAAMIALTSPHGFELIDIVKVTLPAAIVGIVVVSFLVRRLGKDIENDPDIQAKISSGQIPAPGGGGAAVAVEVKATTAGRNAALIFLLGVVAIVVFGLFPAIRPPYVGGDPIDMTAIIEIIMFVAGALILLISRPKVSEVPTATVFRAGMVSAIALFGLAWLTSTFLNAYQTEIAESIGGLVQVAPWIFALGIFVVCVLTTSQSTATNTIVPIGIAAGVPLGLLSGMWAGAFAGIYLLPTNGSQIAAANFDTSGSTKLGTKLVDHSFAIPTVALAVVTIAVGALFGVLWGG</sequence>
<feature type="transmembrane region" description="Helical" evidence="9">
    <location>
        <begin position="172"/>
        <end position="191"/>
    </location>
</feature>
<protein>
    <submittedName>
        <fullName evidence="10">Anaerobic C4-dicarboxylate transporter</fullName>
    </submittedName>
</protein>
<feature type="transmembrane region" description="Helical" evidence="9">
    <location>
        <begin position="268"/>
        <end position="286"/>
    </location>
</feature>
<dbReference type="PANTHER" id="PTHR36106">
    <property type="entry name" value="ANAEROBIC C4-DICARBOXYLATE TRANSPORTER DCUB"/>
    <property type="match status" value="1"/>
</dbReference>
<dbReference type="GO" id="GO:0005886">
    <property type="term" value="C:plasma membrane"/>
    <property type="evidence" value="ECO:0007669"/>
    <property type="project" value="UniProtKB-SubCell"/>
</dbReference>
<keyword evidence="3" id="KW-0813">Transport</keyword>
<keyword evidence="8 9" id="KW-0472">Membrane</keyword>
<evidence type="ECO:0000256" key="8">
    <source>
        <dbReference type="ARBA" id="ARBA00023136"/>
    </source>
</evidence>
<gene>
    <name evidence="10" type="ORF">FLP23_06030</name>
</gene>
<accession>A0A5C1Y8B2</accession>
<feature type="transmembrane region" description="Helical" evidence="9">
    <location>
        <begin position="421"/>
        <end position="443"/>
    </location>
</feature>
<keyword evidence="5" id="KW-0997">Cell inner membrane</keyword>
<keyword evidence="11" id="KW-1185">Reference proteome</keyword>
<name>A0A5C1Y8B2_9MICO</name>
<feature type="transmembrane region" description="Helical" evidence="9">
    <location>
        <begin position="135"/>
        <end position="160"/>
    </location>
</feature>
<feature type="transmembrane region" description="Helical" evidence="9">
    <location>
        <begin position="298"/>
        <end position="318"/>
    </location>
</feature>
<proteinExistence type="inferred from homology"/>
<evidence type="ECO:0000256" key="5">
    <source>
        <dbReference type="ARBA" id="ARBA00022519"/>
    </source>
</evidence>
<dbReference type="InterPro" id="IPR004668">
    <property type="entry name" value="Anaer_Dcu_memb_transpt"/>
</dbReference>
<keyword evidence="6 9" id="KW-0812">Transmembrane</keyword>
<dbReference type="PIRSF" id="PIRSF004539">
    <property type="entry name" value="C4-dicrbxl_trns"/>
    <property type="match status" value="1"/>
</dbReference>
<evidence type="ECO:0000256" key="3">
    <source>
        <dbReference type="ARBA" id="ARBA00022448"/>
    </source>
</evidence>
<feature type="transmembrane region" description="Helical" evidence="9">
    <location>
        <begin position="338"/>
        <end position="355"/>
    </location>
</feature>